<evidence type="ECO:0000313" key="1">
    <source>
        <dbReference type="EMBL" id="KAI3678625.1"/>
    </source>
</evidence>
<gene>
    <name evidence="1" type="ORF">L6452_37924</name>
</gene>
<comment type="caution">
    <text evidence="1">The sequence shown here is derived from an EMBL/GenBank/DDBJ whole genome shotgun (WGS) entry which is preliminary data.</text>
</comment>
<evidence type="ECO:0000313" key="2">
    <source>
        <dbReference type="Proteomes" id="UP001055879"/>
    </source>
</evidence>
<protein>
    <submittedName>
        <fullName evidence="1">Uncharacterized protein</fullName>
    </submittedName>
</protein>
<proteinExistence type="predicted"/>
<sequence length="1018" mass="112160">MASSKSSNTSKNTPLTQETLAFPACNQLARLSVDVSASILTIVEHPDLTFGVEDVRKVLKLPIYQPYTPFPTGREHEEVITAMHYSHDGKGKGSGTLLRKNMGVIWNFFFSHLIYCISHKTYGWDQCPAFITRLAHALIFMRRVDFAQVIFDSIVPAISPPRTHNVALPRFLSLIINEKLAGPLRADADLLEPTVVFDLPYTQISKQTLHKPLKATDTPLPVGMISLITSPNLIWGSPLETGTERSPLSQGPSQSVAPFPPKSSRAKTVATKKKTKKATAAALASMTLTPKKPSESTPVIAPSPQKREGSKSPPKSRSKRLRKSFSTEPHTPSTDSPRSTEVEIPPLGPRGSVKPQITSSTPSQKGQCFSSSHHSLTPGVTPDDSAQLHEELIFLGFPPKRQPLPPLCILPHDPPSPITERAGSLAPPPFMSNSQQSHFSLPSDVLADIIDTNRQQRLLGSQFETLRKSIRDPELLDSLDINNNSLVELLRLIKKQNTELLRVNSDFYRCMDDMEQDIQGLRNPLSDALDAILKKVIKLIDNNTSLTLFMVALKAASDTCDQEVAQLQQRATDQGHINSQLLDAISTFNAKLATLSNDVAQCCVDSLDIDITDSAFTPNDHRTLHRLDLRIGRVSAKAGLSSPARPEGEKPSEGEHITPQINLSGARREGTSKDSASKGEETDVEMKVSASAKNVEKEKGSVASDKEKGTDDTLVIEGEETDHSVKVIEESKGEIEPRKDKGKKKLTPEEAAAEDKRLKSIKIKQLVDEGGIKLLPPLKTVSSDLGLSEEEIRVAKIVQMTLYRDSELAQKLAGEEVEKAKGSTDLVVAQLSALEESTKKKDETKLCASIGIIRLSATDVVLEKSLMSVDRLDSLVWHGVTEWIEIMLCLEKSRSALNPNVEKYITDLQMKFSEYRNTYKIIHTPAEEKLIKRKVPDVSNLDLSIPTLVSHPSTTVLSESIEGIFFNDTFGEIRFFRSREIPIVDTTFLVGIAQIIPIQAKDLYEVVTDEMKKRSAAS</sequence>
<accession>A0ACB8Y4E8</accession>
<dbReference type="EMBL" id="CM042060">
    <property type="protein sequence ID" value="KAI3678625.1"/>
    <property type="molecule type" value="Genomic_DNA"/>
</dbReference>
<organism evidence="1 2">
    <name type="scientific">Arctium lappa</name>
    <name type="common">Greater burdock</name>
    <name type="synonym">Lappa major</name>
    <dbReference type="NCBI Taxonomy" id="4217"/>
    <lineage>
        <taxon>Eukaryota</taxon>
        <taxon>Viridiplantae</taxon>
        <taxon>Streptophyta</taxon>
        <taxon>Embryophyta</taxon>
        <taxon>Tracheophyta</taxon>
        <taxon>Spermatophyta</taxon>
        <taxon>Magnoliopsida</taxon>
        <taxon>eudicotyledons</taxon>
        <taxon>Gunneridae</taxon>
        <taxon>Pentapetalae</taxon>
        <taxon>asterids</taxon>
        <taxon>campanulids</taxon>
        <taxon>Asterales</taxon>
        <taxon>Asteraceae</taxon>
        <taxon>Carduoideae</taxon>
        <taxon>Cardueae</taxon>
        <taxon>Arctiinae</taxon>
        <taxon>Arctium</taxon>
    </lineage>
</organism>
<name>A0ACB8Y4E8_ARCLA</name>
<reference evidence="2" key="1">
    <citation type="journal article" date="2022" name="Mol. Ecol. Resour.">
        <title>The genomes of chicory, endive, great burdock and yacon provide insights into Asteraceae palaeo-polyploidization history and plant inulin production.</title>
        <authorList>
            <person name="Fan W."/>
            <person name="Wang S."/>
            <person name="Wang H."/>
            <person name="Wang A."/>
            <person name="Jiang F."/>
            <person name="Liu H."/>
            <person name="Zhao H."/>
            <person name="Xu D."/>
            <person name="Zhang Y."/>
        </authorList>
    </citation>
    <scope>NUCLEOTIDE SEQUENCE [LARGE SCALE GENOMIC DNA]</scope>
    <source>
        <strain evidence="2">cv. Niubang</strain>
    </source>
</reference>
<dbReference type="Proteomes" id="UP001055879">
    <property type="component" value="Linkage Group LG14"/>
</dbReference>
<reference evidence="1 2" key="2">
    <citation type="journal article" date="2022" name="Mol. Ecol. Resour.">
        <title>The genomes of chicory, endive, great burdock and yacon provide insights into Asteraceae paleo-polyploidization history and plant inulin production.</title>
        <authorList>
            <person name="Fan W."/>
            <person name="Wang S."/>
            <person name="Wang H."/>
            <person name="Wang A."/>
            <person name="Jiang F."/>
            <person name="Liu H."/>
            <person name="Zhao H."/>
            <person name="Xu D."/>
            <person name="Zhang Y."/>
        </authorList>
    </citation>
    <scope>NUCLEOTIDE SEQUENCE [LARGE SCALE GENOMIC DNA]</scope>
    <source>
        <strain evidence="2">cv. Niubang</strain>
    </source>
</reference>
<keyword evidence="2" id="KW-1185">Reference proteome</keyword>